<accession>A0A654M3V8</accession>
<organism evidence="1 2">
    <name type="scientific">Candidatus Nitrosocosmicus oleophilus</name>
    <dbReference type="NCBI Taxonomy" id="1353260"/>
    <lineage>
        <taxon>Archaea</taxon>
        <taxon>Nitrososphaerota</taxon>
        <taxon>Nitrososphaeria</taxon>
        <taxon>Nitrososphaerales</taxon>
        <taxon>Nitrososphaeraceae</taxon>
        <taxon>Candidatus Nitrosocosmicus</taxon>
    </lineage>
</organism>
<evidence type="ECO:0000313" key="2">
    <source>
        <dbReference type="Proteomes" id="UP000058925"/>
    </source>
</evidence>
<protein>
    <submittedName>
        <fullName evidence="1">Uncharacterized protein</fullName>
    </submittedName>
</protein>
<sequence length="41" mass="4719">MITRISNYTDKVISCRFVFCLRNVLPEEKKALNKMINANGS</sequence>
<gene>
    <name evidence="1" type="ORF">NMY3_03140</name>
</gene>
<dbReference type="KEGG" id="taa:NMY3_03140"/>
<reference evidence="2" key="1">
    <citation type="submission" date="2015-10" db="EMBL/GenBank/DDBJ databases">
        <title>Niche specialization of a soil ammonia-oxidizing archaeon, Candidatus Nitrosocosmicus oleophilus.</title>
        <authorList>
            <person name="Jung M.-Y."/>
            <person name="Rhee S.-K."/>
        </authorList>
    </citation>
    <scope>NUCLEOTIDE SEQUENCE [LARGE SCALE GENOMIC DNA]</scope>
    <source>
        <strain evidence="2">MY3</strain>
    </source>
</reference>
<name>A0A654M3V8_9ARCH</name>
<dbReference type="AlphaFoldDB" id="A0A654M3V8"/>
<keyword evidence="2" id="KW-1185">Reference proteome</keyword>
<evidence type="ECO:0000313" key="1">
    <source>
        <dbReference type="EMBL" id="ALI37326.1"/>
    </source>
</evidence>
<dbReference type="Proteomes" id="UP000058925">
    <property type="component" value="Chromosome"/>
</dbReference>
<proteinExistence type="predicted"/>
<dbReference type="EMBL" id="CP012850">
    <property type="protein sequence ID" value="ALI37326.1"/>
    <property type="molecule type" value="Genomic_DNA"/>
</dbReference>